<evidence type="ECO:0000313" key="1">
    <source>
        <dbReference type="EMBL" id="SEW41789.1"/>
    </source>
</evidence>
<sequence>MITVTPLELMGADDRGSGYFWNCNRTGDFLVCYRNAGSSSGQHYHEGKSDNKNPEVLYLFTGKAAIHWCPLGGQEIVTTEITAPARVEVPVNIWHQLVAITDCCFIELNSLEDVQRDSIRIWREDFEKMINVKP</sequence>
<protein>
    <recommendedName>
        <fullName evidence="3">Cupin domain-containing protein</fullName>
    </recommendedName>
</protein>
<dbReference type="InterPro" id="IPR014710">
    <property type="entry name" value="RmlC-like_jellyroll"/>
</dbReference>
<organism evidence="1 2">
    <name type="scientific">Chitinophaga arvensicola</name>
    <dbReference type="NCBI Taxonomy" id="29529"/>
    <lineage>
        <taxon>Bacteria</taxon>
        <taxon>Pseudomonadati</taxon>
        <taxon>Bacteroidota</taxon>
        <taxon>Chitinophagia</taxon>
        <taxon>Chitinophagales</taxon>
        <taxon>Chitinophagaceae</taxon>
        <taxon>Chitinophaga</taxon>
    </lineage>
</organism>
<dbReference type="InterPro" id="IPR011051">
    <property type="entry name" value="RmlC_Cupin_sf"/>
</dbReference>
<dbReference type="STRING" id="29529.SAMN04488122_3027"/>
<accession>A0A1I0RKZ2</accession>
<evidence type="ECO:0000313" key="2">
    <source>
        <dbReference type="Proteomes" id="UP000199310"/>
    </source>
</evidence>
<dbReference type="SUPFAM" id="SSF51182">
    <property type="entry name" value="RmlC-like cupins"/>
    <property type="match status" value="1"/>
</dbReference>
<name>A0A1I0RKZ2_9BACT</name>
<dbReference type="EMBL" id="FOJG01000001">
    <property type="protein sequence ID" value="SEW41789.1"/>
    <property type="molecule type" value="Genomic_DNA"/>
</dbReference>
<evidence type="ECO:0008006" key="3">
    <source>
        <dbReference type="Google" id="ProtNLM"/>
    </source>
</evidence>
<dbReference type="RefSeq" id="WP_089896037.1">
    <property type="nucleotide sequence ID" value="NZ_FOJG01000001.1"/>
</dbReference>
<gene>
    <name evidence="1" type="ORF">SAMN04488122_3027</name>
</gene>
<keyword evidence="2" id="KW-1185">Reference proteome</keyword>
<dbReference type="AlphaFoldDB" id="A0A1I0RKZ2"/>
<dbReference type="Gene3D" id="2.60.120.10">
    <property type="entry name" value="Jelly Rolls"/>
    <property type="match status" value="1"/>
</dbReference>
<dbReference type="OrthoDB" id="1467537at2"/>
<dbReference type="Proteomes" id="UP000199310">
    <property type="component" value="Unassembled WGS sequence"/>
</dbReference>
<proteinExistence type="predicted"/>
<reference evidence="2" key="1">
    <citation type="submission" date="2016-10" db="EMBL/GenBank/DDBJ databases">
        <authorList>
            <person name="Varghese N."/>
            <person name="Submissions S."/>
        </authorList>
    </citation>
    <scope>NUCLEOTIDE SEQUENCE [LARGE SCALE GENOMIC DNA]</scope>
    <source>
        <strain evidence="2">DSM 3695</strain>
    </source>
</reference>